<keyword evidence="3" id="KW-1185">Reference proteome</keyword>
<dbReference type="Proteomes" id="UP000283522">
    <property type="component" value="Unassembled WGS sequence"/>
</dbReference>
<reference evidence="2 3" key="1">
    <citation type="submission" date="2018-09" db="EMBL/GenBank/DDBJ databases">
        <authorList>
            <person name="Wang X."/>
            <person name="Du Z."/>
        </authorList>
    </citation>
    <scope>NUCLEOTIDE SEQUENCE [LARGE SCALE GENOMIC DNA]</scope>
    <source>
        <strain evidence="2 3">N3</strain>
    </source>
</reference>
<dbReference type="OrthoDB" id="1494029at2"/>
<gene>
    <name evidence="2" type="ORF">D0X99_00270</name>
</gene>
<evidence type="ECO:0000313" key="2">
    <source>
        <dbReference type="EMBL" id="RIW18171.1"/>
    </source>
</evidence>
<comment type="caution">
    <text evidence="2">The sequence shown here is derived from an EMBL/GenBank/DDBJ whole genome shotgun (WGS) entry which is preliminary data.</text>
</comment>
<name>A0A418PVM3_9BACT</name>
<evidence type="ECO:0000313" key="3">
    <source>
        <dbReference type="Proteomes" id="UP000283522"/>
    </source>
</evidence>
<accession>A0A418PVM3</accession>
<proteinExistence type="predicted"/>
<dbReference type="AlphaFoldDB" id="A0A418PVM3"/>
<dbReference type="InterPro" id="IPR019734">
    <property type="entry name" value="TPR_rpt"/>
</dbReference>
<feature type="repeat" description="TPR" evidence="1">
    <location>
        <begin position="196"/>
        <end position="229"/>
    </location>
</feature>
<dbReference type="InterPro" id="IPR011990">
    <property type="entry name" value="TPR-like_helical_dom_sf"/>
</dbReference>
<keyword evidence="1" id="KW-0802">TPR repeat</keyword>
<dbReference type="Gene3D" id="1.25.40.10">
    <property type="entry name" value="Tetratricopeptide repeat domain"/>
    <property type="match status" value="1"/>
</dbReference>
<evidence type="ECO:0000256" key="1">
    <source>
        <dbReference type="PROSITE-ProRule" id="PRU00339"/>
    </source>
</evidence>
<dbReference type="SUPFAM" id="SSF48452">
    <property type="entry name" value="TPR-like"/>
    <property type="match status" value="1"/>
</dbReference>
<dbReference type="PROSITE" id="PS50005">
    <property type="entry name" value="TPR"/>
    <property type="match status" value="1"/>
</dbReference>
<sequence>MKTNSQIFTLLMMICLMAMGFPQDIKRLSYEAYLDQDKNSWKSNVALATKAYQSQPGTETKFQLALTEYGLLNATMKDQDEVLFDAYVDGLETRLEELAEDKTQSAEAVALLSSVYGFKIAYSPWKGMFLGGKTSDLLETALNNAPNSPIVQKMFAGNQYFTPEMWGGDKDKALAAFLKSNQLFEQRKDTQNWMYLDNLAWIGIIYQEKGMQSEAKKAWEKALAIEPDFAWVSKVLLPGLN</sequence>
<protein>
    <submittedName>
        <fullName evidence="2">Uncharacterized protein</fullName>
    </submittedName>
</protein>
<organism evidence="2 3">
    <name type="scientific">Algoriphagus lacus</name>
    <dbReference type="NCBI Taxonomy" id="2056311"/>
    <lineage>
        <taxon>Bacteria</taxon>
        <taxon>Pseudomonadati</taxon>
        <taxon>Bacteroidota</taxon>
        <taxon>Cytophagia</taxon>
        <taxon>Cytophagales</taxon>
        <taxon>Cyclobacteriaceae</taxon>
        <taxon>Algoriphagus</taxon>
    </lineage>
</organism>
<dbReference type="RefSeq" id="WP_119475649.1">
    <property type="nucleotide sequence ID" value="NZ_QXML01000001.1"/>
</dbReference>
<dbReference type="EMBL" id="QXML01000001">
    <property type="protein sequence ID" value="RIW18171.1"/>
    <property type="molecule type" value="Genomic_DNA"/>
</dbReference>